<comment type="caution">
    <text evidence="1">The sequence shown here is derived from an EMBL/GenBank/DDBJ whole genome shotgun (WGS) entry which is preliminary data.</text>
</comment>
<keyword evidence="2" id="KW-1185">Reference proteome</keyword>
<reference evidence="1" key="1">
    <citation type="submission" date="2021-03" db="EMBL/GenBank/DDBJ databases">
        <authorList>
            <person name="Tran Van P."/>
        </authorList>
    </citation>
    <scope>NUCLEOTIDE SEQUENCE</scope>
</reference>
<dbReference type="Gene3D" id="2.120.10.30">
    <property type="entry name" value="TolB, C-terminal domain"/>
    <property type="match status" value="1"/>
</dbReference>
<evidence type="ECO:0000313" key="1">
    <source>
        <dbReference type="EMBL" id="CAG2064337.1"/>
    </source>
</evidence>
<dbReference type="SUPFAM" id="SSF63825">
    <property type="entry name" value="YWTD domain"/>
    <property type="match status" value="1"/>
</dbReference>
<feature type="non-terminal residue" evidence="1">
    <location>
        <position position="119"/>
    </location>
</feature>
<sequence length="119" mass="13309">MNVTDNTSTILPQEFEDLTAIAFDPVHQIMFLSNSNHTNNSVSIFQLDVGGSHELTRLVHRKGSVIPGLAYDSVSSILYWTDGSSVFWMNMTHPNGSGEILLRFHYNEEPWGIAVDSCH</sequence>
<gene>
    <name evidence="1" type="ORF">TPAB3V08_LOCUS11284</name>
</gene>
<dbReference type="Proteomes" id="UP001153148">
    <property type="component" value="Unassembled WGS sequence"/>
</dbReference>
<organism evidence="1 2">
    <name type="scientific">Timema podura</name>
    <name type="common">Walking stick</name>
    <dbReference type="NCBI Taxonomy" id="61482"/>
    <lineage>
        <taxon>Eukaryota</taxon>
        <taxon>Metazoa</taxon>
        <taxon>Ecdysozoa</taxon>
        <taxon>Arthropoda</taxon>
        <taxon>Hexapoda</taxon>
        <taxon>Insecta</taxon>
        <taxon>Pterygota</taxon>
        <taxon>Neoptera</taxon>
        <taxon>Polyneoptera</taxon>
        <taxon>Phasmatodea</taxon>
        <taxon>Timematodea</taxon>
        <taxon>Timematoidea</taxon>
        <taxon>Timematidae</taxon>
        <taxon>Timema</taxon>
    </lineage>
</organism>
<proteinExistence type="predicted"/>
<evidence type="ECO:0000313" key="2">
    <source>
        <dbReference type="Proteomes" id="UP001153148"/>
    </source>
</evidence>
<dbReference type="EMBL" id="CAJPIN010033330">
    <property type="protein sequence ID" value="CAG2064337.1"/>
    <property type="molecule type" value="Genomic_DNA"/>
</dbReference>
<protein>
    <submittedName>
        <fullName evidence="1">Uncharacterized protein</fullName>
    </submittedName>
</protein>
<name>A0ABN7P9B6_TIMPD</name>
<dbReference type="InterPro" id="IPR011042">
    <property type="entry name" value="6-blade_b-propeller_TolB-like"/>
</dbReference>
<accession>A0ABN7P9B6</accession>